<dbReference type="GO" id="GO:0003677">
    <property type="term" value="F:DNA binding"/>
    <property type="evidence" value="ECO:0007669"/>
    <property type="project" value="UniProtKB-KW"/>
</dbReference>
<dbReference type="InterPro" id="IPR011051">
    <property type="entry name" value="RmlC_Cupin_sf"/>
</dbReference>
<organism evidence="3 4">
    <name type="scientific">Cohaesibacter marisflavi</name>
    <dbReference type="NCBI Taxonomy" id="655353"/>
    <lineage>
        <taxon>Bacteria</taxon>
        <taxon>Pseudomonadati</taxon>
        <taxon>Pseudomonadota</taxon>
        <taxon>Alphaproteobacteria</taxon>
        <taxon>Hyphomicrobiales</taxon>
        <taxon>Cohaesibacteraceae</taxon>
    </lineage>
</organism>
<evidence type="ECO:0000313" key="3">
    <source>
        <dbReference type="EMBL" id="SFN50563.1"/>
    </source>
</evidence>
<dbReference type="GO" id="GO:0003700">
    <property type="term" value="F:DNA-binding transcription factor activity"/>
    <property type="evidence" value="ECO:0007669"/>
    <property type="project" value="TreeGrafter"/>
</dbReference>
<dbReference type="AlphaFoldDB" id="A0A1I4ZKH3"/>
<sequence length="225" mass="24739">MGDLERGEFGTIESLQEDTSVTEAIPGVLAPAGASAPGAPGMDQLGQMVREARKRKGWTLEETGRHAGIGRSTLSKIENGQTSPGFDIVRRLTQALELETPNLFLQSGKSDLTGRRDVTRKGEGEGKVTATYSHELLCNELTSKAMLPYVSTIKARDISDFGDWIRHRGEEFMYVLSGELELHTEHYRPLAMQAGDSVYYDSSMGHCCVTTSKEDAVVLWVSLER</sequence>
<dbReference type="SUPFAM" id="SSF51182">
    <property type="entry name" value="RmlC-like cupins"/>
    <property type="match status" value="1"/>
</dbReference>
<dbReference type="Pfam" id="PF07883">
    <property type="entry name" value="Cupin_2"/>
    <property type="match status" value="1"/>
</dbReference>
<evidence type="ECO:0000259" key="2">
    <source>
        <dbReference type="PROSITE" id="PS50943"/>
    </source>
</evidence>
<keyword evidence="1" id="KW-0238">DNA-binding</keyword>
<dbReference type="SMART" id="SM00530">
    <property type="entry name" value="HTH_XRE"/>
    <property type="match status" value="1"/>
</dbReference>
<dbReference type="InterPro" id="IPR014710">
    <property type="entry name" value="RmlC-like_jellyroll"/>
</dbReference>
<protein>
    <submittedName>
        <fullName evidence="3">Transcriptional regulator, XRE family with cupin sensor</fullName>
    </submittedName>
</protein>
<dbReference type="InterPro" id="IPR050807">
    <property type="entry name" value="TransReg_Diox_bact_type"/>
</dbReference>
<dbReference type="Gene3D" id="1.10.260.40">
    <property type="entry name" value="lambda repressor-like DNA-binding domains"/>
    <property type="match status" value="1"/>
</dbReference>
<gene>
    <name evidence="3" type="ORF">SAMN04488056_101120</name>
</gene>
<dbReference type="InterPro" id="IPR013096">
    <property type="entry name" value="Cupin_2"/>
</dbReference>
<dbReference type="CDD" id="cd00093">
    <property type="entry name" value="HTH_XRE"/>
    <property type="match status" value="1"/>
</dbReference>
<dbReference type="GO" id="GO:0005829">
    <property type="term" value="C:cytosol"/>
    <property type="evidence" value="ECO:0007669"/>
    <property type="project" value="TreeGrafter"/>
</dbReference>
<reference evidence="3 4" key="1">
    <citation type="submission" date="2016-10" db="EMBL/GenBank/DDBJ databases">
        <authorList>
            <person name="de Groot N.N."/>
        </authorList>
    </citation>
    <scope>NUCLEOTIDE SEQUENCE [LARGE SCALE GENOMIC DNA]</scope>
    <source>
        <strain evidence="3 4">CGMCC 1.9157</strain>
    </source>
</reference>
<dbReference type="EMBL" id="FOVR01000001">
    <property type="protein sequence ID" value="SFN50563.1"/>
    <property type="molecule type" value="Genomic_DNA"/>
</dbReference>
<dbReference type="PANTHER" id="PTHR46797">
    <property type="entry name" value="HTH-TYPE TRANSCRIPTIONAL REGULATOR"/>
    <property type="match status" value="1"/>
</dbReference>
<dbReference type="Proteomes" id="UP000199236">
    <property type="component" value="Unassembled WGS sequence"/>
</dbReference>
<dbReference type="SUPFAM" id="SSF47413">
    <property type="entry name" value="lambda repressor-like DNA-binding domains"/>
    <property type="match status" value="1"/>
</dbReference>
<keyword evidence="4" id="KW-1185">Reference proteome</keyword>
<dbReference type="RefSeq" id="WP_210186608.1">
    <property type="nucleotide sequence ID" value="NZ_FOVR01000001.1"/>
</dbReference>
<evidence type="ECO:0000313" key="4">
    <source>
        <dbReference type="Proteomes" id="UP000199236"/>
    </source>
</evidence>
<dbReference type="Pfam" id="PF13560">
    <property type="entry name" value="HTH_31"/>
    <property type="match status" value="1"/>
</dbReference>
<dbReference type="InterPro" id="IPR001387">
    <property type="entry name" value="Cro/C1-type_HTH"/>
</dbReference>
<dbReference type="Gene3D" id="2.60.120.10">
    <property type="entry name" value="Jelly Rolls"/>
    <property type="match status" value="1"/>
</dbReference>
<feature type="domain" description="HTH cro/C1-type" evidence="2">
    <location>
        <begin position="49"/>
        <end position="103"/>
    </location>
</feature>
<dbReference type="InterPro" id="IPR010982">
    <property type="entry name" value="Lambda_DNA-bd_dom_sf"/>
</dbReference>
<proteinExistence type="predicted"/>
<dbReference type="PANTHER" id="PTHR46797:SF20">
    <property type="entry name" value="BLR4304 PROTEIN"/>
    <property type="match status" value="1"/>
</dbReference>
<dbReference type="STRING" id="655353.SAMN04488056_101120"/>
<accession>A0A1I4ZKH3</accession>
<name>A0A1I4ZKH3_9HYPH</name>
<evidence type="ECO:0000256" key="1">
    <source>
        <dbReference type="ARBA" id="ARBA00023125"/>
    </source>
</evidence>
<dbReference type="CDD" id="cd02209">
    <property type="entry name" value="cupin_XRE_C"/>
    <property type="match status" value="1"/>
</dbReference>
<dbReference type="PROSITE" id="PS50943">
    <property type="entry name" value="HTH_CROC1"/>
    <property type="match status" value="1"/>
</dbReference>